<reference evidence="25 26" key="1">
    <citation type="submission" date="2014-06" db="EMBL/GenBank/DDBJ databases">
        <authorList>
            <person name="Swart Estienne"/>
        </authorList>
    </citation>
    <scope>NUCLEOTIDE SEQUENCE [LARGE SCALE GENOMIC DNA]</scope>
    <source>
        <strain evidence="25 26">130c</strain>
    </source>
</reference>
<evidence type="ECO:0000259" key="22">
    <source>
        <dbReference type="Pfam" id="PF00136"/>
    </source>
</evidence>
<keyword evidence="12 20" id="KW-0862">Zinc</keyword>
<dbReference type="CDD" id="cd05533">
    <property type="entry name" value="POLBc_delta"/>
    <property type="match status" value="1"/>
</dbReference>
<keyword evidence="14 20" id="KW-0239">DNA-directed DNA polymerase</keyword>
<comment type="subcellular location">
    <subcellularLocation>
        <location evidence="2 20">Nucleus</location>
    </subcellularLocation>
</comment>
<keyword evidence="16 20" id="KW-0411">Iron-sulfur</keyword>
<feature type="region of interest" description="Disordered" evidence="21">
    <location>
        <begin position="1"/>
        <end position="44"/>
    </location>
</feature>
<evidence type="ECO:0000256" key="19">
    <source>
        <dbReference type="ARBA" id="ARBA00049244"/>
    </source>
</evidence>
<dbReference type="InParanoid" id="A0A078B887"/>
<dbReference type="FunCoup" id="A0A078B887">
    <property type="interactions" value="489"/>
</dbReference>
<comment type="similarity">
    <text evidence="3 20">Belongs to the DNA polymerase type-B family.</text>
</comment>
<keyword evidence="11" id="KW-0378">Hydrolase</keyword>
<dbReference type="GO" id="GO:0000166">
    <property type="term" value="F:nucleotide binding"/>
    <property type="evidence" value="ECO:0007669"/>
    <property type="project" value="InterPro"/>
</dbReference>
<dbReference type="Pfam" id="PF14260">
    <property type="entry name" value="zf-C4pol"/>
    <property type="match status" value="1"/>
</dbReference>
<dbReference type="Gene3D" id="3.30.342.10">
    <property type="entry name" value="DNA Polymerase, chain B, domain 1"/>
    <property type="match status" value="1"/>
</dbReference>
<dbReference type="EC" id="2.7.7.7" evidence="20"/>
<keyword evidence="9 20" id="KW-0479">Metal-binding</keyword>
<evidence type="ECO:0000256" key="13">
    <source>
        <dbReference type="ARBA" id="ARBA00022839"/>
    </source>
</evidence>
<dbReference type="InterPro" id="IPR006134">
    <property type="entry name" value="DNA-dir_DNA_pol_B_multi_dom"/>
</dbReference>
<comment type="cofactor">
    <cofactor evidence="1 20">
        <name>[4Fe-4S] cluster</name>
        <dbReference type="ChEBI" id="CHEBI:49883"/>
    </cofactor>
</comment>
<keyword evidence="18 20" id="KW-0539">Nucleus</keyword>
<dbReference type="PANTHER" id="PTHR10322">
    <property type="entry name" value="DNA POLYMERASE CATALYTIC SUBUNIT"/>
    <property type="match status" value="1"/>
</dbReference>
<accession>A0A078B887</accession>
<dbReference type="PANTHER" id="PTHR10322:SF23">
    <property type="entry name" value="DNA POLYMERASE DELTA CATALYTIC SUBUNIT"/>
    <property type="match status" value="1"/>
</dbReference>
<feature type="compositionally biased region" description="Basic and acidic residues" evidence="21">
    <location>
        <begin position="850"/>
        <end position="859"/>
    </location>
</feature>
<keyword evidence="4 20" id="KW-0004">4Fe-4S</keyword>
<dbReference type="PRINTS" id="PR00106">
    <property type="entry name" value="DNAPOLB"/>
</dbReference>
<name>A0A078B887_STYLE</name>
<dbReference type="Proteomes" id="UP000039865">
    <property type="component" value="Unassembled WGS sequence"/>
</dbReference>
<evidence type="ECO:0000256" key="4">
    <source>
        <dbReference type="ARBA" id="ARBA00022485"/>
    </source>
</evidence>
<evidence type="ECO:0000256" key="12">
    <source>
        <dbReference type="ARBA" id="ARBA00022833"/>
    </source>
</evidence>
<keyword evidence="10 20" id="KW-0863">Zinc-finger</keyword>
<dbReference type="Gene3D" id="1.10.132.60">
    <property type="entry name" value="DNA polymerase family B, C-terminal domain"/>
    <property type="match status" value="1"/>
</dbReference>
<evidence type="ECO:0000256" key="7">
    <source>
        <dbReference type="ARBA" id="ARBA00022705"/>
    </source>
</evidence>
<dbReference type="InterPro" id="IPR043502">
    <property type="entry name" value="DNA/RNA_pol_sf"/>
</dbReference>
<keyword evidence="17 20" id="KW-0238">DNA-binding</keyword>
<dbReference type="AlphaFoldDB" id="A0A078B887"/>
<organism evidence="25 26">
    <name type="scientific">Stylonychia lemnae</name>
    <name type="common">Ciliate</name>
    <dbReference type="NCBI Taxonomy" id="5949"/>
    <lineage>
        <taxon>Eukaryota</taxon>
        <taxon>Sar</taxon>
        <taxon>Alveolata</taxon>
        <taxon>Ciliophora</taxon>
        <taxon>Intramacronucleata</taxon>
        <taxon>Spirotrichea</taxon>
        <taxon>Stichotrichia</taxon>
        <taxon>Sporadotrichida</taxon>
        <taxon>Oxytrichidae</taxon>
        <taxon>Stylonychinae</taxon>
        <taxon>Stylonychia</taxon>
    </lineage>
</organism>
<evidence type="ECO:0000313" key="26">
    <source>
        <dbReference type="Proteomes" id="UP000039865"/>
    </source>
</evidence>
<dbReference type="Pfam" id="PF00136">
    <property type="entry name" value="DNA_pol_B"/>
    <property type="match status" value="1"/>
</dbReference>
<keyword evidence="5 20" id="KW-0808">Transferase</keyword>
<evidence type="ECO:0000256" key="11">
    <source>
        <dbReference type="ARBA" id="ARBA00022801"/>
    </source>
</evidence>
<comment type="catalytic activity">
    <reaction evidence="19 20">
        <text>DNA(n) + a 2'-deoxyribonucleoside 5'-triphosphate = DNA(n+1) + diphosphate</text>
        <dbReference type="Rhea" id="RHEA:22508"/>
        <dbReference type="Rhea" id="RHEA-COMP:17339"/>
        <dbReference type="Rhea" id="RHEA-COMP:17340"/>
        <dbReference type="ChEBI" id="CHEBI:33019"/>
        <dbReference type="ChEBI" id="CHEBI:61560"/>
        <dbReference type="ChEBI" id="CHEBI:173112"/>
        <dbReference type="EC" id="2.7.7.7"/>
    </reaction>
</comment>
<dbReference type="OrthoDB" id="2414538at2759"/>
<feature type="domain" description="DNA-directed DNA polymerase family B exonuclease" evidence="23">
    <location>
        <begin position="201"/>
        <end position="437"/>
    </location>
</feature>
<feature type="compositionally biased region" description="Polar residues" evidence="21">
    <location>
        <begin position="860"/>
        <end position="870"/>
    </location>
</feature>
<dbReference type="SUPFAM" id="SSF56672">
    <property type="entry name" value="DNA/RNA polymerases"/>
    <property type="match status" value="1"/>
</dbReference>
<evidence type="ECO:0000256" key="20">
    <source>
        <dbReference type="RuleBase" id="RU000442"/>
    </source>
</evidence>
<evidence type="ECO:0000256" key="6">
    <source>
        <dbReference type="ARBA" id="ARBA00022695"/>
    </source>
</evidence>
<keyword evidence="26" id="KW-1185">Reference proteome</keyword>
<dbReference type="Gene3D" id="1.10.287.690">
    <property type="entry name" value="Helix hairpin bin"/>
    <property type="match status" value="1"/>
</dbReference>
<dbReference type="GO" id="GO:0043625">
    <property type="term" value="C:delta DNA polymerase complex"/>
    <property type="evidence" value="ECO:0007669"/>
    <property type="project" value="TreeGrafter"/>
</dbReference>
<dbReference type="FunFam" id="1.10.287.690:FF:000001">
    <property type="entry name" value="DNA polymerase"/>
    <property type="match status" value="1"/>
</dbReference>
<sequence>MEHRYSAYKSENEFEDAPEFLKGPDLSGRQNVRRPPCPSINPNTQNIEFMQIDVDYYTDLPLSMKNQQSQYMSEDQSKEREKEEKAVIRMFGITQQGNSVMCHVHNFTSYFYVEYLPHVHQLTPIDLERIKNELNNLENGAKMVMSIEMIKKSTVMHYQENQKTFLKIYTRLPRHVNLLRTKFENRHYVFSQKEDLFQQITFESNLPYALRFMIDNEIVGMSWIRVDEGKYKIRSQNFKITNAQIEIDVENFNDIQCLPCEGDYQNLAPLRILSFDIECSAEKGRFPLAQQDPIIQIANIVKIQGEKEPFVRNVFTLQECAPIVGSQVNSYKSEQKMLEAWRDFLVEVDPDIITGYNIVNFDFPYIINRAQALQMNKYAKFSRILDSVSKIKSNTFSSKALGTRETKDINIEGRVQFDMLQVILREHKLRSYSLNSVSAQFLGEQKEDVHHSIISDLQNKNEFTRRRLAVYCLKDAYLPLRLMEKLMCLFNLTEMSRVTGVPISYLFTRGQQIKVSSQLYRKAKEYDLVIPVDKGAPMEGKYEGAVVIEPTRGFYTDPVATLDFASLYPSIMMAHNLCYSTLIPNNRVKNYNPEMYVKTPNGDYFMKQTVKKGLLPMILEELISARKRARQELAKATDPFVKAVLDGRQLALKISANSVYGFTGAQVGQLPCLAISSSVTAYGREMIEATRAYVLNKYCKKNGYEFDSQVIYGDTDSVMVKFGVESITEAMKLGQEAASYVSQFFEHPIKLEFEKVYCPYLLMNKKRYAGLLWTKPDKYDKIDAKGIETVRRDNCGLVKEAVQKSLDLLLINKDKDKALDFCKGIISDLLQNRIDLSLLVITKGLGKKTSKPETDDKSNKPQGSTNQSYHGKQAHVELAERMRKRDEASAPSQGDRIAYVMIKAAKGSKGYEKSEDPLYVLQHNLAIDFQFYLDHQIKLPLLRLFEPVFSNAEQLLFQGEHTRAIYIPKVGNTMTGLGKFAVVKKQCLGCKNVMGNNDDDCVCKNCQPKKKQIYIERKQELNLYEKTYADLWVQCQRCQGSLHEDILCTSRDCPIFYRRLKAKKNLEENQEILAGFLDW</sequence>
<proteinExistence type="inferred from homology"/>
<evidence type="ECO:0000256" key="21">
    <source>
        <dbReference type="SAM" id="MobiDB-lite"/>
    </source>
</evidence>
<dbReference type="CDD" id="cd05777">
    <property type="entry name" value="DNA_polB_delta_exo"/>
    <property type="match status" value="1"/>
</dbReference>
<dbReference type="SMART" id="SM00486">
    <property type="entry name" value="POLBc"/>
    <property type="match status" value="1"/>
</dbReference>
<dbReference type="FunFam" id="3.30.420.10:FF:000004">
    <property type="entry name" value="DNA polymerase"/>
    <property type="match status" value="1"/>
</dbReference>
<evidence type="ECO:0000256" key="14">
    <source>
        <dbReference type="ARBA" id="ARBA00022932"/>
    </source>
</evidence>
<keyword evidence="13" id="KW-0269">Exonuclease</keyword>
<dbReference type="Pfam" id="PF03104">
    <property type="entry name" value="DNA_pol_B_exo1"/>
    <property type="match status" value="1"/>
</dbReference>
<dbReference type="InterPro" id="IPR025687">
    <property type="entry name" value="Znf-C4pol"/>
</dbReference>
<dbReference type="InterPro" id="IPR006172">
    <property type="entry name" value="DNA-dir_DNA_pol_B"/>
</dbReference>
<feature type="region of interest" description="Disordered" evidence="21">
    <location>
        <begin position="847"/>
        <end position="874"/>
    </location>
</feature>
<evidence type="ECO:0000256" key="2">
    <source>
        <dbReference type="ARBA" id="ARBA00004123"/>
    </source>
</evidence>
<evidence type="ECO:0000313" key="25">
    <source>
        <dbReference type="EMBL" id="CDW90396.1"/>
    </source>
</evidence>
<keyword evidence="6 20" id="KW-0548">Nucleotidyltransferase</keyword>
<dbReference type="SUPFAM" id="SSF53098">
    <property type="entry name" value="Ribonuclease H-like"/>
    <property type="match status" value="1"/>
</dbReference>
<evidence type="ECO:0000256" key="15">
    <source>
        <dbReference type="ARBA" id="ARBA00023004"/>
    </source>
</evidence>
<dbReference type="GO" id="GO:0008296">
    <property type="term" value="F:3'-5'-DNA exonuclease activity"/>
    <property type="evidence" value="ECO:0007669"/>
    <property type="project" value="TreeGrafter"/>
</dbReference>
<dbReference type="OMA" id="CNNCRPR"/>
<dbReference type="Gene3D" id="3.30.420.10">
    <property type="entry name" value="Ribonuclease H-like superfamily/Ribonuclease H"/>
    <property type="match status" value="1"/>
</dbReference>
<dbReference type="InterPro" id="IPR050240">
    <property type="entry name" value="DNA_pol_type-B"/>
</dbReference>
<dbReference type="GO" id="GO:0003677">
    <property type="term" value="F:DNA binding"/>
    <property type="evidence" value="ECO:0007669"/>
    <property type="project" value="UniProtKB-KW"/>
</dbReference>
<dbReference type="GO" id="GO:0003887">
    <property type="term" value="F:DNA-directed DNA polymerase activity"/>
    <property type="evidence" value="ECO:0007669"/>
    <property type="project" value="UniProtKB-KW"/>
</dbReference>
<feature type="domain" description="C4-type zinc-finger of DNA polymerase delta" evidence="24">
    <location>
        <begin position="987"/>
        <end position="1059"/>
    </location>
</feature>
<evidence type="ECO:0000256" key="1">
    <source>
        <dbReference type="ARBA" id="ARBA00001966"/>
    </source>
</evidence>
<evidence type="ECO:0000256" key="3">
    <source>
        <dbReference type="ARBA" id="ARBA00005755"/>
    </source>
</evidence>
<dbReference type="InterPro" id="IPR023211">
    <property type="entry name" value="DNA_pol_palm_dom_sf"/>
</dbReference>
<evidence type="ECO:0000256" key="16">
    <source>
        <dbReference type="ARBA" id="ARBA00023014"/>
    </source>
</evidence>
<evidence type="ECO:0000259" key="23">
    <source>
        <dbReference type="Pfam" id="PF03104"/>
    </source>
</evidence>
<evidence type="ECO:0000259" key="24">
    <source>
        <dbReference type="Pfam" id="PF14260"/>
    </source>
</evidence>
<dbReference type="GO" id="GO:0051539">
    <property type="term" value="F:4 iron, 4 sulfur cluster binding"/>
    <property type="evidence" value="ECO:0007669"/>
    <property type="project" value="UniProtKB-KW"/>
</dbReference>
<dbReference type="GO" id="GO:0006297">
    <property type="term" value="P:nucleotide-excision repair, DNA gap filling"/>
    <property type="evidence" value="ECO:0007669"/>
    <property type="project" value="TreeGrafter"/>
</dbReference>
<dbReference type="GO" id="GO:0045004">
    <property type="term" value="P:DNA replication proofreading"/>
    <property type="evidence" value="ECO:0007669"/>
    <property type="project" value="TreeGrafter"/>
</dbReference>
<keyword evidence="7 20" id="KW-0235">DNA replication</keyword>
<feature type="domain" description="DNA-directed DNA polymerase family B multifunctional" evidence="22">
    <location>
        <begin position="501"/>
        <end position="947"/>
    </location>
</feature>
<gene>
    <name evidence="25" type="primary">Contig18911.g20064</name>
    <name evidence="25" type="ORF">STYLEM_19539</name>
</gene>
<dbReference type="InterPro" id="IPR017964">
    <property type="entry name" value="DNA-dir_DNA_pol_B_CS"/>
</dbReference>
<protein>
    <recommendedName>
        <fullName evidence="20">DNA polymerase</fullName>
        <ecNumber evidence="20">2.7.7.7</ecNumber>
    </recommendedName>
</protein>
<dbReference type="InterPro" id="IPR012337">
    <property type="entry name" value="RNaseH-like_sf"/>
</dbReference>
<dbReference type="EMBL" id="CCKQ01018432">
    <property type="protein sequence ID" value="CDW90396.1"/>
    <property type="molecule type" value="Genomic_DNA"/>
</dbReference>
<keyword evidence="8" id="KW-0540">Nuclease</keyword>
<dbReference type="GO" id="GO:0006287">
    <property type="term" value="P:base-excision repair, gap-filling"/>
    <property type="evidence" value="ECO:0007669"/>
    <property type="project" value="TreeGrafter"/>
</dbReference>
<evidence type="ECO:0000256" key="5">
    <source>
        <dbReference type="ARBA" id="ARBA00022679"/>
    </source>
</evidence>
<evidence type="ECO:0000256" key="8">
    <source>
        <dbReference type="ARBA" id="ARBA00022722"/>
    </source>
</evidence>
<dbReference type="InterPro" id="IPR042087">
    <property type="entry name" value="DNA_pol_B_thumb"/>
</dbReference>
<evidence type="ECO:0000256" key="18">
    <source>
        <dbReference type="ARBA" id="ARBA00023242"/>
    </source>
</evidence>
<dbReference type="InterPro" id="IPR006133">
    <property type="entry name" value="DNA-dir_DNA_pol_B_exonuc"/>
</dbReference>
<dbReference type="GO" id="GO:0008270">
    <property type="term" value="F:zinc ion binding"/>
    <property type="evidence" value="ECO:0007669"/>
    <property type="project" value="UniProtKB-KW"/>
</dbReference>
<dbReference type="Gene3D" id="3.90.1600.10">
    <property type="entry name" value="Palm domain of DNA polymerase"/>
    <property type="match status" value="1"/>
</dbReference>
<evidence type="ECO:0000256" key="17">
    <source>
        <dbReference type="ARBA" id="ARBA00023125"/>
    </source>
</evidence>
<evidence type="ECO:0000256" key="9">
    <source>
        <dbReference type="ARBA" id="ARBA00022723"/>
    </source>
</evidence>
<dbReference type="PROSITE" id="PS00116">
    <property type="entry name" value="DNA_POLYMERASE_B"/>
    <property type="match status" value="1"/>
</dbReference>
<dbReference type="InterPro" id="IPR036397">
    <property type="entry name" value="RNaseH_sf"/>
</dbReference>
<evidence type="ECO:0000256" key="10">
    <source>
        <dbReference type="ARBA" id="ARBA00022771"/>
    </source>
</evidence>
<keyword evidence="15 20" id="KW-0408">Iron</keyword>
<dbReference type="NCBIfam" id="TIGR00592">
    <property type="entry name" value="pol2"/>
    <property type="match status" value="1"/>
</dbReference>